<dbReference type="PANTHER" id="PTHR21666">
    <property type="entry name" value="PEPTIDASE-RELATED"/>
    <property type="match status" value="1"/>
</dbReference>
<gene>
    <name evidence="2" type="ORF">GCM10017083_54520</name>
</gene>
<dbReference type="AlphaFoldDB" id="A0A918XXS9"/>
<dbReference type="InterPro" id="IPR050570">
    <property type="entry name" value="Cell_wall_metabolism_enzyme"/>
</dbReference>
<dbReference type="GO" id="GO:0004222">
    <property type="term" value="F:metalloendopeptidase activity"/>
    <property type="evidence" value="ECO:0007669"/>
    <property type="project" value="TreeGrafter"/>
</dbReference>
<dbReference type="SUPFAM" id="SSF51261">
    <property type="entry name" value="Duplicated hybrid motif"/>
    <property type="match status" value="1"/>
</dbReference>
<sequence length="337" mass="35018">MGHANLLAIAPAFRPGAVNAGDGAPVKGAATPVRHGIEIPVEARLRRRNPARVEVVPTTGRRENNMRRVLSLLVAVACAAGFVADAAAEGRGGGLRGGGGGMRTPKEPYEVLERKGLFATGLRAAFPAGVDCPGIASPYGSRTRYDGSARNNDHYGYHNGLDITLRAGTPLLAVADGTVVHAGTAGQLVGHFVWLHFAPAATGLPVHLFARYQHLDEPSPLAVGTTVEAGDVIARSGNTGTAGGHYGSAGYPHLHINFLVGDSAEHTVKGPMLGPKSLRYLDPLGLYLVPPPSPADNHALRDLPDAAKTVAVPVRTTDGRTLPAGSRTVWPVACSPR</sequence>
<evidence type="ECO:0000313" key="2">
    <source>
        <dbReference type="EMBL" id="GHD63744.1"/>
    </source>
</evidence>
<feature type="domain" description="M23ase beta-sheet core" evidence="1">
    <location>
        <begin position="157"/>
        <end position="259"/>
    </location>
</feature>
<evidence type="ECO:0000259" key="1">
    <source>
        <dbReference type="Pfam" id="PF01551"/>
    </source>
</evidence>
<accession>A0A918XXS9</accession>
<dbReference type="CDD" id="cd12797">
    <property type="entry name" value="M23_peptidase"/>
    <property type="match status" value="1"/>
</dbReference>
<name>A0A918XXS9_9PROT</name>
<dbReference type="Proteomes" id="UP000630353">
    <property type="component" value="Unassembled WGS sequence"/>
</dbReference>
<dbReference type="PANTHER" id="PTHR21666:SF270">
    <property type="entry name" value="MUREIN HYDROLASE ACTIVATOR ENVC"/>
    <property type="match status" value="1"/>
</dbReference>
<evidence type="ECO:0000313" key="3">
    <source>
        <dbReference type="Proteomes" id="UP000630353"/>
    </source>
</evidence>
<dbReference type="EMBL" id="BMZS01000017">
    <property type="protein sequence ID" value="GHD63744.1"/>
    <property type="molecule type" value="Genomic_DNA"/>
</dbReference>
<comment type="caution">
    <text evidence="2">The sequence shown here is derived from an EMBL/GenBank/DDBJ whole genome shotgun (WGS) entry which is preliminary data.</text>
</comment>
<reference evidence="2" key="2">
    <citation type="submission" date="2020-09" db="EMBL/GenBank/DDBJ databases">
        <authorList>
            <person name="Sun Q."/>
            <person name="Kim S."/>
        </authorList>
    </citation>
    <scope>NUCLEOTIDE SEQUENCE</scope>
    <source>
        <strain evidence="2">KCTC 42651</strain>
    </source>
</reference>
<dbReference type="Pfam" id="PF01551">
    <property type="entry name" value="Peptidase_M23"/>
    <property type="match status" value="1"/>
</dbReference>
<protein>
    <recommendedName>
        <fullName evidence="1">M23ase beta-sheet core domain-containing protein</fullName>
    </recommendedName>
</protein>
<organism evidence="2 3">
    <name type="scientific">Thalassobaculum fulvum</name>
    <dbReference type="NCBI Taxonomy" id="1633335"/>
    <lineage>
        <taxon>Bacteria</taxon>
        <taxon>Pseudomonadati</taxon>
        <taxon>Pseudomonadota</taxon>
        <taxon>Alphaproteobacteria</taxon>
        <taxon>Rhodospirillales</taxon>
        <taxon>Thalassobaculaceae</taxon>
        <taxon>Thalassobaculum</taxon>
    </lineage>
</organism>
<dbReference type="InterPro" id="IPR011055">
    <property type="entry name" value="Dup_hybrid_motif"/>
</dbReference>
<keyword evidence="3" id="KW-1185">Reference proteome</keyword>
<dbReference type="InterPro" id="IPR016047">
    <property type="entry name" value="M23ase_b-sheet_dom"/>
</dbReference>
<reference evidence="2" key="1">
    <citation type="journal article" date="2014" name="Int. J. Syst. Evol. Microbiol.">
        <title>Complete genome sequence of Corynebacterium casei LMG S-19264T (=DSM 44701T), isolated from a smear-ripened cheese.</title>
        <authorList>
            <consortium name="US DOE Joint Genome Institute (JGI-PGF)"/>
            <person name="Walter F."/>
            <person name="Albersmeier A."/>
            <person name="Kalinowski J."/>
            <person name="Ruckert C."/>
        </authorList>
    </citation>
    <scope>NUCLEOTIDE SEQUENCE</scope>
    <source>
        <strain evidence="2">KCTC 42651</strain>
    </source>
</reference>
<proteinExistence type="predicted"/>
<dbReference type="Gene3D" id="2.70.70.10">
    <property type="entry name" value="Glucose Permease (Domain IIA)"/>
    <property type="match status" value="1"/>
</dbReference>